<evidence type="ECO:0000256" key="6">
    <source>
        <dbReference type="ARBA" id="ARBA00023136"/>
    </source>
</evidence>
<dbReference type="GO" id="GO:0005886">
    <property type="term" value="C:plasma membrane"/>
    <property type="evidence" value="ECO:0007669"/>
    <property type="project" value="UniProtKB-SubCell"/>
</dbReference>
<dbReference type="Gene3D" id="1.10.3720.10">
    <property type="entry name" value="MetI-like"/>
    <property type="match status" value="1"/>
</dbReference>
<protein>
    <submittedName>
        <fullName evidence="9">ABC transporter permease</fullName>
    </submittedName>
</protein>
<evidence type="ECO:0000256" key="7">
    <source>
        <dbReference type="RuleBase" id="RU363032"/>
    </source>
</evidence>
<dbReference type="SUPFAM" id="SSF161098">
    <property type="entry name" value="MetI-like"/>
    <property type="match status" value="1"/>
</dbReference>
<feature type="domain" description="ABC transmembrane type-1" evidence="8">
    <location>
        <begin position="101"/>
        <end position="311"/>
    </location>
</feature>
<keyword evidence="6 7" id="KW-0472">Membrane</keyword>
<accession>A0A2A5WWJ5</accession>
<feature type="transmembrane region" description="Helical" evidence="7">
    <location>
        <begin position="243"/>
        <end position="263"/>
    </location>
</feature>
<name>A0A2A5WWJ5_9GAMM</name>
<reference evidence="9 10" key="1">
    <citation type="submission" date="2017-08" db="EMBL/GenBank/DDBJ databases">
        <title>Fine stratification of microbial communities through a metagenomic profile of the photic zone.</title>
        <authorList>
            <person name="Haro-Moreno J.M."/>
            <person name="Lopez-Perez M."/>
            <person name="De La Torre J."/>
            <person name="Picazo A."/>
            <person name="Camacho A."/>
            <person name="Rodriguez-Valera F."/>
        </authorList>
    </citation>
    <scope>NUCLEOTIDE SEQUENCE [LARGE SCALE GENOMIC DNA]</scope>
    <source>
        <strain evidence="9">MED-G24</strain>
    </source>
</reference>
<dbReference type="Pfam" id="PF00528">
    <property type="entry name" value="BPD_transp_1"/>
    <property type="match status" value="1"/>
</dbReference>
<evidence type="ECO:0000256" key="5">
    <source>
        <dbReference type="ARBA" id="ARBA00022989"/>
    </source>
</evidence>
<proteinExistence type="inferred from homology"/>
<dbReference type="Pfam" id="PF19300">
    <property type="entry name" value="BPD_transp_1_N"/>
    <property type="match status" value="1"/>
</dbReference>
<dbReference type="InterPro" id="IPR000515">
    <property type="entry name" value="MetI-like"/>
</dbReference>
<dbReference type="GO" id="GO:0055085">
    <property type="term" value="P:transmembrane transport"/>
    <property type="evidence" value="ECO:0007669"/>
    <property type="project" value="InterPro"/>
</dbReference>
<evidence type="ECO:0000256" key="3">
    <source>
        <dbReference type="ARBA" id="ARBA00022475"/>
    </source>
</evidence>
<evidence type="ECO:0000313" key="9">
    <source>
        <dbReference type="EMBL" id="PDH40852.1"/>
    </source>
</evidence>
<feature type="transmembrane region" description="Helical" evidence="7">
    <location>
        <begin position="136"/>
        <end position="162"/>
    </location>
</feature>
<evidence type="ECO:0000259" key="8">
    <source>
        <dbReference type="PROSITE" id="PS50928"/>
    </source>
</evidence>
<evidence type="ECO:0000256" key="1">
    <source>
        <dbReference type="ARBA" id="ARBA00004651"/>
    </source>
</evidence>
<evidence type="ECO:0000256" key="2">
    <source>
        <dbReference type="ARBA" id="ARBA00022448"/>
    </source>
</evidence>
<organism evidence="9 10">
    <name type="scientific">OM182 bacterium MED-G24</name>
    <dbReference type="NCBI Taxonomy" id="1986255"/>
    <lineage>
        <taxon>Bacteria</taxon>
        <taxon>Pseudomonadati</taxon>
        <taxon>Pseudomonadota</taxon>
        <taxon>Gammaproteobacteria</taxon>
        <taxon>OMG group</taxon>
        <taxon>OM182 clade</taxon>
    </lineage>
</organism>
<evidence type="ECO:0000313" key="10">
    <source>
        <dbReference type="Proteomes" id="UP000219327"/>
    </source>
</evidence>
<dbReference type="InterPro" id="IPR035906">
    <property type="entry name" value="MetI-like_sf"/>
</dbReference>
<dbReference type="PANTHER" id="PTHR30465:SF43">
    <property type="entry name" value="OLIGOPEPTIDE ABC TRANSPORTER, PERMEASE PROTEIN"/>
    <property type="match status" value="1"/>
</dbReference>
<comment type="similarity">
    <text evidence="7">Belongs to the binding-protein-dependent transport system permease family.</text>
</comment>
<comment type="caution">
    <text evidence="9">The sequence shown here is derived from an EMBL/GenBank/DDBJ whole genome shotgun (WGS) entry which is preliminary data.</text>
</comment>
<evidence type="ECO:0000256" key="4">
    <source>
        <dbReference type="ARBA" id="ARBA00022692"/>
    </source>
</evidence>
<feature type="transmembrane region" description="Helical" evidence="7">
    <location>
        <begin position="269"/>
        <end position="289"/>
    </location>
</feature>
<dbReference type="AlphaFoldDB" id="A0A2A5WWJ5"/>
<keyword evidence="2 7" id="KW-0813">Transport</keyword>
<sequence>MRAYVIKRVFGMIPTLILISGLIFIVIQLPPGDIVTSTLDRMQSQGLEVSTEAVANLRAQYNLDQPLLIQYVRWIGGFLVGDMGYSYLFTRPVSELVWERLGYTLMITVSSLIFTWAIAIPAGIYSAVRQYSFGDYLITTIMLVGLATPSFLLALMAMYAGYEFFGISIGGLFSPEYRDAPWSFGRLLDFLSHLWIPMVVLGLGGTASTMRILRANLLDELSKPYVVTARAKGVKPMKLLFKYPLRIAINPFISTIGLLMPALISGEAIVSIVLGLPTIGPALIQALIAQDMYLAGSFLMLLAVLTVLGMLLSDLLLAWADPRIRYE</sequence>
<comment type="subcellular location">
    <subcellularLocation>
        <location evidence="1 7">Cell membrane</location>
        <topology evidence="1 7">Multi-pass membrane protein</topology>
    </subcellularLocation>
</comment>
<feature type="transmembrane region" description="Helical" evidence="7">
    <location>
        <begin position="194"/>
        <end position="213"/>
    </location>
</feature>
<dbReference type="PROSITE" id="PS50928">
    <property type="entry name" value="ABC_TM1"/>
    <property type="match status" value="1"/>
</dbReference>
<keyword evidence="3" id="KW-1003">Cell membrane</keyword>
<gene>
    <name evidence="9" type="ORF">CNE99_02855</name>
</gene>
<dbReference type="PANTHER" id="PTHR30465">
    <property type="entry name" value="INNER MEMBRANE ABC TRANSPORTER"/>
    <property type="match status" value="1"/>
</dbReference>
<dbReference type="Proteomes" id="UP000219327">
    <property type="component" value="Unassembled WGS sequence"/>
</dbReference>
<dbReference type="InterPro" id="IPR045621">
    <property type="entry name" value="BPD_transp_1_N"/>
</dbReference>
<keyword evidence="4 7" id="KW-0812">Transmembrane</keyword>
<keyword evidence="5 7" id="KW-1133">Transmembrane helix</keyword>
<feature type="transmembrane region" description="Helical" evidence="7">
    <location>
        <begin position="9"/>
        <end position="29"/>
    </location>
</feature>
<dbReference type="EMBL" id="NTKD01000008">
    <property type="protein sequence ID" value="PDH40852.1"/>
    <property type="molecule type" value="Genomic_DNA"/>
</dbReference>
<feature type="transmembrane region" description="Helical" evidence="7">
    <location>
        <begin position="298"/>
        <end position="320"/>
    </location>
</feature>
<feature type="transmembrane region" description="Helical" evidence="7">
    <location>
        <begin position="101"/>
        <end position="124"/>
    </location>
</feature>